<evidence type="ECO:0000256" key="2">
    <source>
        <dbReference type="ARBA" id="ARBA00022723"/>
    </source>
</evidence>
<evidence type="ECO:0000256" key="4">
    <source>
        <dbReference type="ARBA" id="ARBA00023014"/>
    </source>
</evidence>
<dbReference type="SUPFAM" id="SSF102114">
    <property type="entry name" value="Radical SAM enzymes"/>
    <property type="match status" value="1"/>
</dbReference>
<accession>K0IL84</accession>
<dbReference type="PANTHER" id="PTHR43075:SF1">
    <property type="entry name" value="FORMATE LYASE ACTIVATING ENZYME, PUTATIVE (AFU_ORTHOLOGUE AFUA_2G15630)-RELATED"/>
    <property type="match status" value="1"/>
</dbReference>
<keyword evidence="4" id="KW-0411">Iron-sulfur</keyword>
<dbReference type="GO" id="GO:0046872">
    <property type="term" value="F:metal ion binding"/>
    <property type="evidence" value="ECO:0007669"/>
    <property type="project" value="UniProtKB-KW"/>
</dbReference>
<keyword evidence="7" id="KW-1185">Reference proteome</keyword>
<dbReference type="InterPro" id="IPR040085">
    <property type="entry name" value="MJ0674-like"/>
</dbReference>
<dbReference type="KEGG" id="nga:Ngar_c33080"/>
<evidence type="ECO:0000313" key="6">
    <source>
        <dbReference type="EMBL" id="AFU60223.1"/>
    </source>
</evidence>
<dbReference type="AlphaFoldDB" id="K0IL84"/>
<dbReference type="BioCyc" id="CNIT1237085:G1324-3308-MONOMER"/>
<proteinExistence type="predicted"/>
<dbReference type="Gene3D" id="3.20.20.70">
    <property type="entry name" value="Aldolase class I"/>
    <property type="match status" value="1"/>
</dbReference>
<dbReference type="EMBL" id="CP002408">
    <property type="protein sequence ID" value="AFU60223.1"/>
    <property type="molecule type" value="Genomic_DNA"/>
</dbReference>
<dbReference type="SFLD" id="SFLDG01099">
    <property type="entry name" value="Uncharacterised_Radical_SAM_Su"/>
    <property type="match status" value="1"/>
</dbReference>
<dbReference type="SFLD" id="SFLDS00029">
    <property type="entry name" value="Radical_SAM"/>
    <property type="match status" value="1"/>
</dbReference>
<dbReference type="InterPro" id="IPR058240">
    <property type="entry name" value="rSAM_sf"/>
</dbReference>
<evidence type="ECO:0000256" key="1">
    <source>
        <dbReference type="ARBA" id="ARBA00022691"/>
    </source>
</evidence>
<dbReference type="PANTHER" id="PTHR43075">
    <property type="entry name" value="FORMATE LYASE ACTIVATING ENZYME, PUTATIVE (AFU_ORTHOLOGUE AFUA_2G15630)-RELATED"/>
    <property type="match status" value="1"/>
</dbReference>
<organism evidence="6 7">
    <name type="scientific">Nitrososphaera gargensis (strain Ga9.2)</name>
    <dbReference type="NCBI Taxonomy" id="1237085"/>
    <lineage>
        <taxon>Archaea</taxon>
        <taxon>Nitrososphaerota</taxon>
        <taxon>Nitrososphaeria</taxon>
        <taxon>Nitrososphaerales</taxon>
        <taxon>Nitrososphaeraceae</taxon>
        <taxon>Nitrososphaera</taxon>
    </lineage>
</organism>
<protein>
    <submittedName>
        <fullName evidence="6">Putative radical SAM domain protein</fullName>
    </submittedName>
</protein>
<dbReference type="Proteomes" id="UP000008037">
    <property type="component" value="Chromosome"/>
</dbReference>
<feature type="domain" description="Radical SAM core" evidence="5">
    <location>
        <begin position="161"/>
        <end position="229"/>
    </location>
</feature>
<gene>
    <name evidence="6" type="ordered locus">Ngar_c33080</name>
</gene>
<evidence type="ECO:0000313" key="7">
    <source>
        <dbReference type="Proteomes" id="UP000008037"/>
    </source>
</evidence>
<dbReference type="HOGENOM" id="CLU_062674_0_1_2"/>
<evidence type="ECO:0000256" key="3">
    <source>
        <dbReference type="ARBA" id="ARBA00023004"/>
    </source>
</evidence>
<keyword evidence="1" id="KW-0949">S-adenosyl-L-methionine</keyword>
<dbReference type="GO" id="GO:0051536">
    <property type="term" value="F:iron-sulfur cluster binding"/>
    <property type="evidence" value="ECO:0007669"/>
    <property type="project" value="UniProtKB-KW"/>
</dbReference>
<reference evidence="6 7" key="1">
    <citation type="journal article" date="2012" name="Environ. Microbiol.">
        <title>The genome of the ammonia-oxidizing Candidatus Nitrososphaera gargensis: insights into metabolic versatility and environmental adaptations.</title>
        <authorList>
            <person name="Spang A."/>
            <person name="Poehlein A."/>
            <person name="Offre P."/>
            <person name="Zumbragel S."/>
            <person name="Haider S."/>
            <person name="Rychlik N."/>
            <person name="Nowka B."/>
            <person name="Schmeisser C."/>
            <person name="Lebedeva E.V."/>
            <person name="Rattei T."/>
            <person name="Bohm C."/>
            <person name="Schmid M."/>
            <person name="Galushko A."/>
            <person name="Hatzenpichler R."/>
            <person name="Weinmaier T."/>
            <person name="Daniel R."/>
            <person name="Schleper C."/>
            <person name="Spieck E."/>
            <person name="Streit W."/>
            <person name="Wagner M."/>
        </authorList>
    </citation>
    <scope>NUCLEOTIDE SEQUENCE [LARGE SCALE GENOMIC DNA]</scope>
    <source>
        <strain evidence="7">Ga9.2</strain>
    </source>
</reference>
<keyword evidence="3" id="KW-0408">Iron</keyword>
<name>K0IL84_NITGG</name>
<keyword evidence="2" id="KW-0479">Metal-binding</keyword>
<dbReference type="InterPro" id="IPR013785">
    <property type="entry name" value="Aldolase_TIM"/>
</dbReference>
<evidence type="ECO:0000259" key="5">
    <source>
        <dbReference type="Pfam" id="PF04055"/>
    </source>
</evidence>
<dbReference type="InParanoid" id="K0IL84"/>
<dbReference type="InterPro" id="IPR007197">
    <property type="entry name" value="rSAM"/>
</dbReference>
<dbReference type="GO" id="GO:0003824">
    <property type="term" value="F:catalytic activity"/>
    <property type="evidence" value="ECO:0007669"/>
    <property type="project" value="InterPro"/>
</dbReference>
<sequence>MTKSTARQFESLKIWESFKDRLPWYFAVSTNHMPAKYLIAKCIPSNLDRLSSANEKELWNEHILLTEVFLDKWKKVRTREMPDLSKAVAGGHHPSLLDLSVELANRMLTHCNFCRWNCKVDRSKGTRHGTCQLESTSRVGSYFHHRGEELIFRGIGGSGTIFFTSCNMRCSFCQNGDISTDKDNGIPITPSALALMAWQLRMEGCHNVNWVGGEPTIHLHTIVEAINLLDSFTKPDTRQLKYIQSVKSDDGNYYFDSWQTNSEHAFYQGQLFNCPQLWNSNFFMSQEAMHILRNIMDVWLPDFKFGPGKCAFDISRTPWYWETVTGNLKLVHEWGEDMVIRHLIMPNHIECCTKPVLEWIAKNMPEVPVNIMDQYHPDNLCDPESSKYRERYNDISRACAPEEISLSYQYAKELGLNFEPLLYEKSAAFYEL</sequence>
<dbReference type="Pfam" id="PF04055">
    <property type="entry name" value="Radical_SAM"/>
    <property type="match status" value="1"/>
</dbReference>